<dbReference type="OrthoDB" id="9806267at2"/>
<feature type="signal peptide" evidence="4">
    <location>
        <begin position="1"/>
        <end position="19"/>
    </location>
</feature>
<evidence type="ECO:0000313" key="6">
    <source>
        <dbReference type="EMBL" id="SNS86115.1"/>
    </source>
</evidence>
<feature type="domain" description="MurNAc-LAA" evidence="5">
    <location>
        <begin position="133"/>
        <end position="287"/>
    </location>
</feature>
<dbReference type="GO" id="GO:0009253">
    <property type="term" value="P:peptidoglycan catabolic process"/>
    <property type="evidence" value="ECO:0007669"/>
    <property type="project" value="InterPro"/>
</dbReference>
<keyword evidence="4" id="KW-0732">Signal</keyword>
<organism evidence="6 7">
    <name type="scientific">Sphingopyxis indica</name>
    <dbReference type="NCBI Taxonomy" id="436663"/>
    <lineage>
        <taxon>Bacteria</taxon>
        <taxon>Pseudomonadati</taxon>
        <taxon>Pseudomonadota</taxon>
        <taxon>Alphaproteobacteria</taxon>
        <taxon>Sphingomonadales</taxon>
        <taxon>Sphingomonadaceae</taxon>
        <taxon>Sphingopyxis</taxon>
    </lineage>
</organism>
<dbReference type="InterPro" id="IPR050695">
    <property type="entry name" value="N-acetylmuramoyl_amidase_3"/>
</dbReference>
<dbReference type="AlphaFoldDB" id="A0A239HXX6"/>
<dbReference type="Gene3D" id="3.40.630.40">
    <property type="entry name" value="Zn-dependent exopeptidases"/>
    <property type="match status" value="1"/>
</dbReference>
<evidence type="ECO:0000259" key="5">
    <source>
        <dbReference type="SMART" id="SM00646"/>
    </source>
</evidence>
<evidence type="ECO:0000256" key="4">
    <source>
        <dbReference type="SAM" id="SignalP"/>
    </source>
</evidence>
<dbReference type="EMBL" id="FZPA01000006">
    <property type="protein sequence ID" value="SNS86115.1"/>
    <property type="molecule type" value="Genomic_DNA"/>
</dbReference>
<dbReference type="Pfam" id="PF01520">
    <property type="entry name" value="Amidase_3"/>
    <property type="match status" value="1"/>
</dbReference>
<evidence type="ECO:0000256" key="1">
    <source>
        <dbReference type="ARBA" id="ARBA00001561"/>
    </source>
</evidence>
<dbReference type="CDD" id="cd02696">
    <property type="entry name" value="MurNAc-LAA"/>
    <property type="match status" value="1"/>
</dbReference>
<gene>
    <name evidence="6" type="ORF">SAMN06295955_106183</name>
</gene>
<evidence type="ECO:0000313" key="7">
    <source>
        <dbReference type="Proteomes" id="UP000198339"/>
    </source>
</evidence>
<reference evidence="6 7" key="1">
    <citation type="submission" date="2017-06" db="EMBL/GenBank/DDBJ databases">
        <authorList>
            <person name="Kim H.J."/>
            <person name="Triplett B.A."/>
        </authorList>
    </citation>
    <scope>NUCLEOTIDE SEQUENCE [LARGE SCALE GENOMIC DNA]</scope>
    <source>
        <strain evidence="6 7">DS15</strain>
    </source>
</reference>
<dbReference type="InterPro" id="IPR002508">
    <property type="entry name" value="MurNAc-LAA_cat"/>
</dbReference>
<comment type="catalytic activity">
    <reaction evidence="1">
        <text>Hydrolyzes the link between N-acetylmuramoyl residues and L-amino acid residues in certain cell-wall glycopeptides.</text>
        <dbReference type="EC" id="3.5.1.28"/>
    </reaction>
</comment>
<evidence type="ECO:0000256" key="3">
    <source>
        <dbReference type="ARBA" id="ARBA00022801"/>
    </source>
</evidence>
<feature type="chain" id="PRO_5012353700" description="N-acetylmuramoyl-L-alanine amidase" evidence="4">
    <location>
        <begin position="20"/>
        <end position="298"/>
    </location>
</feature>
<dbReference type="Proteomes" id="UP000198339">
    <property type="component" value="Unassembled WGS sequence"/>
</dbReference>
<dbReference type="EC" id="3.5.1.28" evidence="2"/>
<protein>
    <recommendedName>
        <fullName evidence="2">N-acetylmuramoyl-L-alanine amidase</fullName>
        <ecNumber evidence="2">3.5.1.28</ecNumber>
    </recommendedName>
</protein>
<dbReference type="GO" id="GO:0030288">
    <property type="term" value="C:outer membrane-bounded periplasmic space"/>
    <property type="evidence" value="ECO:0007669"/>
    <property type="project" value="TreeGrafter"/>
</dbReference>
<dbReference type="SUPFAM" id="SSF53187">
    <property type="entry name" value="Zn-dependent exopeptidases"/>
    <property type="match status" value="1"/>
</dbReference>
<proteinExistence type="predicted"/>
<dbReference type="PANTHER" id="PTHR30404">
    <property type="entry name" value="N-ACETYLMURAMOYL-L-ALANINE AMIDASE"/>
    <property type="match status" value="1"/>
</dbReference>
<sequence>MGLSLLLATLSLAAPVASAPPFGPFYQLSAPASYRARPPQKRYSVTVPIGKPKPALPLPKIEGPDDGDLPLVVIDAGHGGHDPGAISPFGGQREKDITLQLARAMRDALVAGGRVRVALTRADDRFLILEERYGIARRLKADLFISVHADSAQNEAAHGASIFTLSEVASDREAARLAARENKANIINGVDLGAHSGAVSSILLDLAQRETMNVAADFARLLQREAADDMSFRTEAHRFASFVVLKAPDTPSVLLETGFLSNAEDAEFLASKEGQQKIARGVRDAVQLHFARRLASGR</sequence>
<keyword evidence="3" id="KW-0378">Hydrolase</keyword>
<name>A0A239HXX6_9SPHN</name>
<dbReference type="SMART" id="SM00646">
    <property type="entry name" value="Ami_3"/>
    <property type="match status" value="1"/>
</dbReference>
<accession>A0A239HXX6</accession>
<keyword evidence="7" id="KW-1185">Reference proteome</keyword>
<evidence type="ECO:0000256" key="2">
    <source>
        <dbReference type="ARBA" id="ARBA00011901"/>
    </source>
</evidence>
<dbReference type="PANTHER" id="PTHR30404:SF0">
    <property type="entry name" value="N-ACETYLMURAMOYL-L-ALANINE AMIDASE AMIC"/>
    <property type="match status" value="1"/>
</dbReference>
<dbReference type="GO" id="GO:0008745">
    <property type="term" value="F:N-acetylmuramoyl-L-alanine amidase activity"/>
    <property type="evidence" value="ECO:0007669"/>
    <property type="project" value="UniProtKB-EC"/>
</dbReference>